<keyword evidence="2" id="KW-1133">Transmembrane helix</keyword>
<dbReference type="AlphaFoldDB" id="A0A4R1J8B8"/>
<dbReference type="GO" id="GO:0042834">
    <property type="term" value="F:peptidoglycan binding"/>
    <property type="evidence" value="ECO:0007669"/>
    <property type="project" value="InterPro"/>
</dbReference>
<gene>
    <name evidence="4" type="ORF">EV690_3386</name>
</gene>
<sequence>MARDYVGRKPKNNKKHPRGKKPAPKRRFPLGALVLLLIAIIAFVTLLYKINNSATKRAPLPTAVVPAASKPVTLKPLPKQPKVPAYIEELENKQVKVKVPKQKESTHQYQMQCASFRNRDDADKLKAQIAFTGLSSQVRRSEGKNGVWYRVVLGPYKTRRSADSDRHLLQRNGINGCQLWYWNWK</sequence>
<organism evidence="4 5">
    <name type="scientific">Celerinatantimonas diazotrophica</name>
    <dbReference type="NCBI Taxonomy" id="412034"/>
    <lineage>
        <taxon>Bacteria</taxon>
        <taxon>Pseudomonadati</taxon>
        <taxon>Pseudomonadota</taxon>
        <taxon>Gammaproteobacteria</taxon>
        <taxon>Celerinatantimonadaceae</taxon>
        <taxon>Celerinatantimonas</taxon>
    </lineage>
</organism>
<keyword evidence="4" id="KW-0131">Cell cycle</keyword>
<dbReference type="EMBL" id="SMGD01000017">
    <property type="protein sequence ID" value="TCK46798.1"/>
    <property type="molecule type" value="Genomic_DNA"/>
</dbReference>
<dbReference type="InterPro" id="IPR036680">
    <property type="entry name" value="SPOR-like_sf"/>
</dbReference>
<keyword evidence="5" id="KW-1185">Reference proteome</keyword>
<keyword evidence="2" id="KW-0812">Transmembrane</keyword>
<dbReference type="InterPro" id="IPR052521">
    <property type="entry name" value="Cell_div_SPOR-domain"/>
</dbReference>
<dbReference type="SUPFAM" id="SSF110997">
    <property type="entry name" value="Sporulation related repeat"/>
    <property type="match status" value="1"/>
</dbReference>
<evidence type="ECO:0000259" key="3">
    <source>
        <dbReference type="PROSITE" id="PS51724"/>
    </source>
</evidence>
<dbReference type="Gene3D" id="3.30.70.1070">
    <property type="entry name" value="Sporulation related repeat"/>
    <property type="match status" value="1"/>
</dbReference>
<name>A0A4R1J8B8_9GAMM</name>
<feature type="region of interest" description="Disordered" evidence="1">
    <location>
        <begin position="1"/>
        <end position="25"/>
    </location>
</feature>
<evidence type="ECO:0000313" key="4">
    <source>
        <dbReference type="EMBL" id="TCK46798.1"/>
    </source>
</evidence>
<evidence type="ECO:0000256" key="2">
    <source>
        <dbReference type="SAM" id="Phobius"/>
    </source>
</evidence>
<proteinExistence type="predicted"/>
<keyword evidence="2" id="KW-0472">Membrane</keyword>
<feature type="transmembrane region" description="Helical" evidence="2">
    <location>
        <begin position="28"/>
        <end position="48"/>
    </location>
</feature>
<feature type="domain" description="SPOR" evidence="3">
    <location>
        <begin position="103"/>
        <end position="182"/>
    </location>
</feature>
<dbReference type="Proteomes" id="UP000295565">
    <property type="component" value="Unassembled WGS sequence"/>
</dbReference>
<protein>
    <submittedName>
        <fullName evidence="4">Cell division protein FtsN</fullName>
    </submittedName>
</protein>
<dbReference type="GO" id="GO:0051301">
    <property type="term" value="P:cell division"/>
    <property type="evidence" value="ECO:0007669"/>
    <property type="project" value="UniProtKB-KW"/>
</dbReference>
<dbReference type="PROSITE" id="PS51724">
    <property type="entry name" value="SPOR"/>
    <property type="match status" value="1"/>
</dbReference>
<evidence type="ECO:0000256" key="1">
    <source>
        <dbReference type="SAM" id="MobiDB-lite"/>
    </source>
</evidence>
<dbReference type="OrthoDB" id="8558195at2"/>
<dbReference type="InterPro" id="IPR007730">
    <property type="entry name" value="SPOR-like_dom"/>
</dbReference>
<dbReference type="Pfam" id="PF05036">
    <property type="entry name" value="SPOR"/>
    <property type="match status" value="1"/>
</dbReference>
<keyword evidence="4" id="KW-0132">Cell division</keyword>
<reference evidence="4 5" key="1">
    <citation type="submission" date="2019-03" db="EMBL/GenBank/DDBJ databases">
        <title>Genomic Encyclopedia of Type Strains, Phase IV (KMG-IV): sequencing the most valuable type-strain genomes for metagenomic binning, comparative biology and taxonomic classification.</title>
        <authorList>
            <person name="Goeker M."/>
        </authorList>
    </citation>
    <scope>NUCLEOTIDE SEQUENCE [LARGE SCALE GENOMIC DNA]</scope>
    <source>
        <strain evidence="4 5">DSM 18577</strain>
    </source>
</reference>
<accession>A0A4R1J8B8</accession>
<dbReference type="PANTHER" id="PTHR38687">
    <property type="entry name" value="CELL DIVISION PROTEIN DEDD-RELATED"/>
    <property type="match status" value="1"/>
</dbReference>
<dbReference type="PANTHER" id="PTHR38687:SF2">
    <property type="entry name" value="CELL DIVISION PROTEIN FTSN"/>
    <property type="match status" value="1"/>
</dbReference>
<comment type="caution">
    <text evidence="4">The sequence shown here is derived from an EMBL/GenBank/DDBJ whole genome shotgun (WGS) entry which is preliminary data.</text>
</comment>
<evidence type="ECO:0000313" key="5">
    <source>
        <dbReference type="Proteomes" id="UP000295565"/>
    </source>
</evidence>
<feature type="compositionally biased region" description="Basic residues" evidence="1">
    <location>
        <begin position="8"/>
        <end position="25"/>
    </location>
</feature>